<sequence length="83" mass="9702">MRSDDSSKVKGLEVRKINTKGDTPVKLALKQEVEKRKGKKCKPKVRHKIVEKGEVWMKCSSCEEWEHEECTEGYDMYLCHNCD</sequence>
<accession>A0AAD7R6W4</accession>
<comment type="caution">
    <text evidence="1">The sequence shown here is derived from an EMBL/GenBank/DDBJ whole genome shotgun (WGS) entry which is preliminary data.</text>
</comment>
<keyword evidence="2" id="KW-1185">Reference proteome</keyword>
<proteinExistence type="predicted"/>
<dbReference type="Proteomes" id="UP001221898">
    <property type="component" value="Unassembled WGS sequence"/>
</dbReference>
<dbReference type="AlphaFoldDB" id="A0AAD7R6W4"/>
<name>A0AAD7R6W4_9TELE</name>
<organism evidence="1 2">
    <name type="scientific">Aldrovandia affinis</name>
    <dbReference type="NCBI Taxonomy" id="143900"/>
    <lineage>
        <taxon>Eukaryota</taxon>
        <taxon>Metazoa</taxon>
        <taxon>Chordata</taxon>
        <taxon>Craniata</taxon>
        <taxon>Vertebrata</taxon>
        <taxon>Euteleostomi</taxon>
        <taxon>Actinopterygii</taxon>
        <taxon>Neopterygii</taxon>
        <taxon>Teleostei</taxon>
        <taxon>Notacanthiformes</taxon>
        <taxon>Halosauridae</taxon>
        <taxon>Aldrovandia</taxon>
    </lineage>
</organism>
<reference evidence="1" key="1">
    <citation type="journal article" date="2023" name="Science">
        <title>Genome structures resolve the early diversification of teleost fishes.</title>
        <authorList>
            <person name="Parey E."/>
            <person name="Louis A."/>
            <person name="Montfort J."/>
            <person name="Bouchez O."/>
            <person name="Roques C."/>
            <person name="Iampietro C."/>
            <person name="Lluch J."/>
            <person name="Castinel A."/>
            <person name="Donnadieu C."/>
            <person name="Desvignes T."/>
            <person name="Floi Bucao C."/>
            <person name="Jouanno E."/>
            <person name="Wen M."/>
            <person name="Mejri S."/>
            <person name="Dirks R."/>
            <person name="Jansen H."/>
            <person name="Henkel C."/>
            <person name="Chen W.J."/>
            <person name="Zahm M."/>
            <person name="Cabau C."/>
            <person name="Klopp C."/>
            <person name="Thompson A.W."/>
            <person name="Robinson-Rechavi M."/>
            <person name="Braasch I."/>
            <person name="Lecointre G."/>
            <person name="Bobe J."/>
            <person name="Postlethwait J.H."/>
            <person name="Berthelot C."/>
            <person name="Roest Crollius H."/>
            <person name="Guiguen Y."/>
        </authorList>
    </citation>
    <scope>NUCLEOTIDE SEQUENCE</scope>
    <source>
        <strain evidence="1">NC1722</strain>
    </source>
</reference>
<gene>
    <name evidence="1" type="ORF">AAFF_G00320720</name>
</gene>
<dbReference type="InterPro" id="IPR011011">
    <property type="entry name" value="Znf_FYVE_PHD"/>
</dbReference>
<protein>
    <submittedName>
        <fullName evidence="1">Uncharacterized protein</fullName>
    </submittedName>
</protein>
<evidence type="ECO:0000313" key="2">
    <source>
        <dbReference type="Proteomes" id="UP001221898"/>
    </source>
</evidence>
<dbReference type="SUPFAM" id="SSF57903">
    <property type="entry name" value="FYVE/PHD zinc finger"/>
    <property type="match status" value="1"/>
</dbReference>
<dbReference type="EMBL" id="JAINUG010000485">
    <property type="protein sequence ID" value="KAJ8367338.1"/>
    <property type="molecule type" value="Genomic_DNA"/>
</dbReference>
<evidence type="ECO:0000313" key="1">
    <source>
        <dbReference type="EMBL" id="KAJ8367338.1"/>
    </source>
</evidence>